<evidence type="ECO:0000313" key="1">
    <source>
        <dbReference type="EMBL" id="KAK4526046.1"/>
    </source>
</evidence>
<accession>A0AAV9IFP5</accession>
<proteinExistence type="predicted"/>
<sequence>MSNHLSLQETKSHFRNRVNGLIEHIASSLRDLLRQGAEPSPWKDYAGDLELRLAVESICRDFEELITLSFEIQVLTTQGNLPQIMSEIDHIETSVQNRIGEINDALEKTGMHLSFHVCNDSTCDGQPK</sequence>
<dbReference type="EMBL" id="JANCYU010000036">
    <property type="protein sequence ID" value="KAK4526046.1"/>
    <property type="molecule type" value="Genomic_DNA"/>
</dbReference>
<dbReference type="Proteomes" id="UP001300502">
    <property type="component" value="Unassembled WGS sequence"/>
</dbReference>
<comment type="caution">
    <text evidence="1">The sequence shown here is derived from an EMBL/GenBank/DDBJ whole genome shotgun (WGS) entry which is preliminary data.</text>
</comment>
<organism evidence="1 2">
    <name type="scientific">Galdieria yellowstonensis</name>
    <dbReference type="NCBI Taxonomy" id="3028027"/>
    <lineage>
        <taxon>Eukaryota</taxon>
        <taxon>Rhodophyta</taxon>
        <taxon>Bangiophyceae</taxon>
        <taxon>Galdieriales</taxon>
        <taxon>Galdieriaceae</taxon>
        <taxon>Galdieria</taxon>
    </lineage>
</organism>
<keyword evidence="2" id="KW-1185">Reference proteome</keyword>
<evidence type="ECO:0000313" key="2">
    <source>
        <dbReference type="Proteomes" id="UP001300502"/>
    </source>
</evidence>
<protein>
    <submittedName>
        <fullName evidence="1">Uncharacterized protein</fullName>
    </submittedName>
</protein>
<name>A0AAV9IFP5_9RHOD</name>
<gene>
    <name evidence="1" type="ORF">GAYE_SCF19G3957</name>
</gene>
<reference evidence="1 2" key="1">
    <citation type="submission" date="2022-07" db="EMBL/GenBank/DDBJ databases">
        <title>Genome-wide signatures of adaptation to extreme environments.</title>
        <authorList>
            <person name="Cho C.H."/>
            <person name="Yoon H.S."/>
        </authorList>
    </citation>
    <scope>NUCLEOTIDE SEQUENCE [LARGE SCALE GENOMIC DNA]</scope>
    <source>
        <strain evidence="1 2">108.79 E11</strain>
    </source>
</reference>
<dbReference type="AlphaFoldDB" id="A0AAV9IFP5"/>